<dbReference type="RefSeq" id="WP_059036134.1">
    <property type="nucleotide sequence ID" value="NZ_JAADZU010000012.1"/>
</dbReference>
<organism evidence="1 2">
    <name type="scientific">Gordonia desulfuricans</name>
    <dbReference type="NCBI Taxonomy" id="89051"/>
    <lineage>
        <taxon>Bacteria</taxon>
        <taxon>Bacillati</taxon>
        <taxon>Actinomycetota</taxon>
        <taxon>Actinomycetes</taxon>
        <taxon>Mycobacteriales</taxon>
        <taxon>Gordoniaceae</taxon>
        <taxon>Gordonia</taxon>
    </lineage>
</organism>
<evidence type="ECO:0000313" key="2">
    <source>
        <dbReference type="Proteomes" id="UP000466307"/>
    </source>
</evidence>
<gene>
    <name evidence="1" type="ORF">GYA93_05650</name>
</gene>
<accession>A0A7K3LND8</accession>
<dbReference type="InterPro" id="IPR023811">
    <property type="entry name" value="CHP04076"/>
</dbReference>
<dbReference type="Proteomes" id="UP000466307">
    <property type="component" value="Unassembled WGS sequence"/>
</dbReference>
<name>A0A7K3LND8_9ACTN</name>
<evidence type="ECO:0000313" key="1">
    <source>
        <dbReference type="EMBL" id="NDK89067.1"/>
    </source>
</evidence>
<reference evidence="1 2" key="1">
    <citation type="submission" date="2020-01" db="EMBL/GenBank/DDBJ databases">
        <title>Investigation of new actinobacteria for the biodesulphurisation of diesel fuel.</title>
        <authorList>
            <person name="Athi Narayanan S.M."/>
        </authorList>
    </citation>
    <scope>NUCLEOTIDE SEQUENCE [LARGE SCALE GENOMIC DNA]</scope>
    <source>
        <strain evidence="1 2">213E</strain>
    </source>
</reference>
<keyword evidence="2" id="KW-1185">Reference proteome</keyword>
<dbReference type="NCBIfam" id="TIGR04076">
    <property type="entry name" value="TIGR04076 family protein"/>
    <property type="match status" value="1"/>
</dbReference>
<sequence>MSVTVRCTVESMNYSACGLAVGDHFDLSDTGVIVPEGKQFCYFAIANVLPVVLGRLDAAEADHYLRSSPLLACPDAPEAVRMRVSVLDESGVITSERSAG</sequence>
<comment type="caution">
    <text evidence="1">The sequence shown here is derived from an EMBL/GenBank/DDBJ whole genome shotgun (WGS) entry which is preliminary data.</text>
</comment>
<proteinExistence type="predicted"/>
<protein>
    <submittedName>
        <fullName evidence="1">TIGR04076 family protein</fullName>
    </submittedName>
</protein>
<dbReference type="AlphaFoldDB" id="A0A7K3LND8"/>
<dbReference type="EMBL" id="JAADZU010000012">
    <property type="protein sequence ID" value="NDK89067.1"/>
    <property type="molecule type" value="Genomic_DNA"/>
</dbReference>